<dbReference type="AlphaFoldDB" id="A0A0N4WZA2"/>
<protein>
    <submittedName>
        <fullName evidence="3">Regulatory protein zeste</fullName>
    </submittedName>
</protein>
<reference evidence="1 2" key="2">
    <citation type="submission" date="2018-11" db="EMBL/GenBank/DDBJ databases">
        <authorList>
            <consortium name="Pathogen Informatics"/>
        </authorList>
    </citation>
    <scope>NUCLEOTIDE SEQUENCE [LARGE SCALE GENOMIC DNA]</scope>
    <source>
        <strain evidence="1 2">MHpl1</strain>
    </source>
</reference>
<keyword evidence="2" id="KW-1185">Reference proteome</keyword>
<accession>A0A0N4WZA2</accession>
<dbReference type="WBParaSite" id="HPLM_0001725801-mRNA-1">
    <property type="protein sequence ID" value="HPLM_0001725801-mRNA-1"/>
    <property type="gene ID" value="HPLM_0001725801"/>
</dbReference>
<name>A0A0N4WZA2_HAEPC</name>
<dbReference type="EMBL" id="UZAF01019852">
    <property type="protein sequence ID" value="VDO64167.1"/>
    <property type="molecule type" value="Genomic_DNA"/>
</dbReference>
<sequence>MGLRLDRVRNEDVRTAMQTIPVQPKMREQRLRCLGHVLGESQSLPTTEAMEIEAWGKRPRGALKKRWLDVIKKDLAKNGVTAKNAVDRMKLDG</sequence>
<organism evidence="3">
    <name type="scientific">Haemonchus placei</name>
    <name type="common">Barber's pole worm</name>
    <dbReference type="NCBI Taxonomy" id="6290"/>
    <lineage>
        <taxon>Eukaryota</taxon>
        <taxon>Metazoa</taxon>
        <taxon>Ecdysozoa</taxon>
        <taxon>Nematoda</taxon>
        <taxon>Chromadorea</taxon>
        <taxon>Rhabditida</taxon>
        <taxon>Rhabditina</taxon>
        <taxon>Rhabditomorpha</taxon>
        <taxon>Strongyloidea</taxon>
        <taxon>Trichostrongylidae</taxon>
        <taxon>Haemonchus</taxon>
    </lineage>
</organism>
<evidence type="ECO:0000313" key="3">
    <source>
        <dbReference type="WBParaSite" id="HPLM_0001725801-mRNA-1"/>
    </source>
</evidence>
<dbReference type="OrthoDB" id="5814166at2759"/>
<proteinExistence type="predicted"/>
<dbReference type="Proteomes" id="UP000268014">
    <property type="component" value="Unassembled WGS sequence"/>
</dbReference>
<gene>
    <name evidence="1" type="ORF">HPLM_LOCUS17250</name>
</gene>
<evidence type="ECO:0000313" key="1">
    <source>
        <dbReference type="EMBL" id="VDO64167.1"/>
    </source>
</evidence>
<reference evidence="3" key="1">
    <citation type="submission" date="2017-02" db="UniProtKB">
        <authorList>
            <consortium name="WormBaseParasite"/>
        </authorList>
    </citation>
    <scope>IDENTIFICATION</scope>
</reference>
<evidence type="ECO:0000313" key="2">
    <source>
        <dbReference type="Proteomes" id="UP000268014"/>
    </source>
</evidence>